<dbReference type="KEGG" id="erl:AOC36_01405"/>
<gene>
    <name evidence="5" type="ORF">AOC36_01405</name>
</gene>
<dbReference type="InterPro" id="IPR009057">
    <property type="entry name" value="Homeodomain-like_sf"/>
</dbReference>
<dbReference type="AlphaFoldDB" id="A0A0X8GYE4"/>
<dbReference type="Pfam" id="PF12833">
    <property type="entry name" value="HTH_18"/>
    <property type="match status" value="1"/>
</dbReference>
<dbReference type="PRINTS" id="PR00032">
    <property type="entry name" value="HTHARAC"/>
</dbReference>
<dbReference type="InterPro" id="IPR014710">
    <property type="entry name" value="RmlC-like_jellyroll"/>
</dbReference>
<evidence type="ECO:0000256" key="1">
    <source>
        <dbReference type="ARBA" id="ARBA00023015"/>
    </source>
</evidence>
<dbReference type="PANTHER" id="PTHR43280:SF2">
    <property type="entry name" value="HTH-TYPE TRANSCRIPTIONAL REGULATOR EXSA"/>
    <property type="match status" value="1"/>
</dbReference>
<evidence type="ECO:0000313" key="6">
    <source>
        <dbReference type="Proteomes" id="UP000063781"/>
    </source>
</evidence>
<dbReference type="Gene3D" id="1.10.10.60">
    <property type="entry name" value="Homeodomain-like"/>
    <property type="match status" value="2"/>
</dbReference>
<keyword evidence="2" id="KW-0238">DNA-binding</keyword>
<dbReference type="InterPro" id="IPR037923">
    <property type="entry name" value="HTH-like"/>
</dbReference>
<keyword evidence="3" id="KW-0804">Transcription</keyword>
<reference evidence="5 6" key="1">
    <citation type="submission" date="2015-10" db="EMBL/GenBank/DDBJ databases">
        <title>Erysipelothrix larvae sp. LV19 isolated from the larval gut of the rhinoceros beetle, Trypoxylus dichotomus.</title>
        <authorList>
            <person name="Lim S."/>
            <person name="Kim B.-C."/>
        </authorList>
    </citation>
    <scope>NUCLEOTIDE SEQUENCE [LARGE SCALE GENOMIC DNA]</scope>
    <source>
        <strain evidence="5 6">LV19</strain>
    </source>
</reference>
<accession>A0A0X8GYE4</accession>
<dbReference type="InterPro" id="IPR018062">
    <property type="entry name" value="HTH_AraC-typ_CS"/>
</dbReference>
<dbReference type="Gene3D" id="2.60.120.10">
    <property type="entry name" value="Jelly Rolls"/>
    <property type="match status" value="1"/>
</dbReference>
<evidence type="ECO:0000256" key="3">
    <source>
        <dbReference type="ARBA" id="ARBA00023163"/>
    </source>
</evidence>
<dbReference type="GO" id="GO:0043565">
    <property type="term" value="F:sequence-specific DNA binding"/>
    <property type="evidence" value="ECO:0007669"/>
    <property type="project" value="InterPro"/>
</dbReference>
<dbReference type="SUPFAM" id="SSF51215">
    <property type="entry name" value="Regulatory protein AraC"/>
    <property type="match status" value="1"/>
</dbReference>
<dbReference type="Pfam" id="PF07883">
    <property type="entry name" value="Cupin_2"/>
    <property type="match status" value="1"/>
</dbReference>
<dbReference type="PROSITE" id="PS00041">
    <property type="entry name" value="HTH_ARAC_FAMILY_1"/>
    <property type="match status" value="1"/>
</dbReference>
<keyword evidence="1" id="KW-0805">Transcription regulation</keyword>
<evidence type="ECO:0000313" key="5">
    <source>
        <dbReference type="EMBL" id="AMC92691.1"/>
    </source>
</evidence>
<dbReference type="STRING" id="1514105.AOC36_01405"/>
<organism evidence="5 6">
    <name type="scientific">Erysipelothrix larvae</name>
    <dbReference type="NCBI Taxonomy" id="1514105"/>
    <lineage>
        <taxon>Bacteria</taxon>
        <taxon>Bacillati</taxon>
        <taxon>Bacillota</taxon>
        <taxon>Erysipelotrichia</taxon>
        <taxon>Erysipelotrichales</taxon>
        <taxon>Erysipelotrichaceae</taxon>
        <taxon>Erysipelothrix</taxon>
    </lineage>
</organism>
<dbReference type="InterPro" id="IPR013096">
    <property type="entry name" value="Cupin_2"/>
</dbReference>
<protein>
    <recommendedName>
        <fullName evidence="4">HTH araC/xylS-type domain-containing protein</fullName>
    </recommendedName>
</protein>
<name>A0A0X8GYE4_9FIRM</name>
<feature type="domain" description="HTH araC/xylS-type" evidence="4">
    <location>
        <begin position="187"/>
        <end position="285"/>
    </location>
</feature>
<dbReference type="Proteomes" id="UP000063781">
    <property type="component" value="Chromosome"/>
</dbReference>
<dbReference type="RefSeq" id="WP_067630374.1">
    <property type="nucleotide sequence ID" value="NZ_CP013213.1"/>
</dbReference>
<dbReference type="InterPro" id="IPR018060">
    <property type="entry name" value="HTH_AraC"/>
</dbReference>
<evidence type="ECO:0000259" key="4">
    <source>
        <dbReference type="PROSITE" id="PS01124"/>
    </source>
</evidence>
<dbReference type="SMART" id="SM00342">
    <property type="entry name" value="HTH_ARAC"/>
    <property type="match status" value="1"/>
</dbReference>
<dbReference type="EMBL" id="CP013213">
    <property type="protein sequence ID" value="AMC92691.1"/>
    <property type="molecule type" value="Genomic_DNA"/>
</dbReference>
<proteinExistence type="predicted"/>
<dbReference type="PANTHER" id="PTHR43280">
    <property type="entry name" value="ARAC-FAMILY TRANSCRIPTIONAL REGULATOR"/>
    <property type="match status" value="1"/>
</dbReference>
<dbReference type="InterPro" id="IPR020449">
    <property type="entry name" value="Tscrpt_reg_AraC-type_HTH"/>
</dbReference>
<evidence type="ECO:0000256" key="2">
    <source>
        <dbReference type="ARBA" id="ARBA00023125"/>
    </source>
</evidence>
<dbReference type="PROSITE" id="PS01124">
    <property type="entry name" value="HTH_ARAC_FAMILY_2"/>
    <property type="match status" value="1"/>
</dbReference>
<keyword evidence="6" id="KW-1185">Reference proteome</keyword>
<dbReference type="GO" id="GO:0003700">
    <property type="term" value="F:DNA-binding transcription factor activity"/>
    <property type="evidence" value="ECO:0007669"/>
    <property type="project" value="InterPro"/>
</dbReference>
<dbReference type="SUPFAM" id="SSF46689">
    <property type="entry name" value="Homeodomain-like"/>
    <property type="match status" value="2"/>
</dbReference>
<sequence>MNTDRTPKFIHDEEYQNLKPLEISLVDAQNVTMFMHLEGNFPHNNIVELHWHEWIEVLYVLKGKSTVYTDEKMFEVEAGQILVIGSSTPHKIVVSHGAHYTQCLHINPSVLIENQCLEPLSGNAFLIRDKQAFTIELARLVENISKRTVQSQLRFKGALLSLLALMLDSINYSEDVESKVEVHDVLDQICNHILLNYRSPLSLGKISHFFGYTPQHVAYLFKKYKNQTFNDYLNSIRIRKAMYSLEQSNQRIIDVAFECGYSSEHTFIRNFKKVTGITPLKYRLDMKEKGSL</sequence>